<dbReference type="Gene3D" id="3.40.50.300">
    <property type="entry name" value="P-loop containing nucleotide triphosphate hydrolases"/>
    <property type="match status" value="1"/>
</dbReference>
<dbReference type="EMBL" id="AGUD01000019">
    <property type="protein sequence ID" value="EHN12513.1"/>
    <property type="molecule type" value="Genomic_DNA"/>
</dbReference>
<keyword evidence="2" id="KW-1185">Reference proteome</keyword>
<accession>H0E174</accession>
<dbReference type="AlphaFoldDB" id="H0E174"/>
<evidence type="ECO:0000313" key="1">
    <source>
        <dbReference type="EMBL" id="EHN12513.1"/>
    </source>
</evidence>
<reference evidence="1 2" key="1">
    <citation type="journal article" date="2013" name="Biodegradation">
        <title>Quantitative proteomic analysis of ibuprofen-degrading Patulibacter sp. strain I11.</title>
        <authorList>
            <person name="Almeida B."/>
            <person name="Kjeldal H."/>
            <person name="Lolas I."/>
            <person name="Knudsen A.D."/>
            <person name="Carvalho G."/>
            <person name="Nielsen K.L."/>
            <person name="Barreto Crespo M.T."/>
            <person name="Stensballe A."/>
            <person name="Nielsen J.L."/>
        </authorList>
    </citation>
    <scope>NUCLEOTIDE SEQUENCE [LARGE SCALE GENOMIC DNA]</scope>
    <source>
        <strain evidence="1 2">I11</strain>
    </source>
</reference>
<sequence length="82" mass="8274">MLVDEPTANLDHLAAEQVVSALGQLVVGRTAVIATHDPLPLRLADDRVALRAGRPVAVGDPATTVAAALRVDVAVSVTGASA</sequence>
<dbReference type="SUPFAM" id="SSF52540">
    <property type="entry name" value="P-loop containing nucleoside triphosphate hydrolases"/>
    <property type="match status" value="1"/>
</dbReference>
<dbReference type="Proteomes" id="UP000005143">
    <property type="component" value="Unassembled WGS sequence"/>
</dbReference>
<dbReference type="GO" id="GO:0005524">
    <property type="term" value="F:ATP binding"/>
    <property type="evidence" value="ECO:0007669"/>
    <property type="project" value="UniProtKB-KW"/>
</dbReference>
<evidence type="ECO:0000313" key="2">
    <source>
        <dbReference type="Proteomes" id="UP000005143"/>
    </source>
</evidence>
<comment type="caution">
    <text evidence="1">The sequence shown here is derived from an EMBL/GenBank/DDBJ whole genome shotgun (WGS) entry which is preliminary data.</text>
</comment>
<gene>
    <name evidence="1" type="ORF">PAI11_05360</name>
</gene>
<name>H0E174_9ACTN</name>
<organism evidence="1 2">
    <name type="scientific">Patulibacter medicamentivorans</name>
    <dbReference type="NCBI Taxonomy" id="1097667"/>
    <lineage>
        <taxon>Bacteria</taxon>
        <taxon>Bacillati</taxon>
        <taxon>Actinomycetota</taxon>
        <taxon>Thermoleophilia</taxon>
        <taxon>Solirubrobacterales</taxon>
        <taxon>Patulibacteraceae</taxon>
        <taxon>Patulibacter</taxon>
    </lineage>
</organism>
<proteinExistence type="predicted"/>
<dbReference type="InterPro" id="IPR027417">
    <property type="entry name" value="P-loop_NTPase"/>
</dbReference>
<protein>
    <submittedName>
        <fullName evidence="1">Transport ATP-binding protein CydD</fullName>
    </submittedName>
</protein>
<keyword evidence="1" id="KW-0067">ATP-binding</keyword>
<keyword evidence="1" id="KW-0547">Nucleotide-binding</keyword>